<comment type="caution">
    <text evidence="1">The sequence shown here is derived from an EMBL/GenBank/DDBJ whole genome shotgun (WGS) entry which is preliminary data.</text>
</comment>
<name>A0A5B7HD57_PORTR</name>
<accession>A0A5B7HD57</accession>
<proteinExistence type="predicted"/>
<evidence type="ECO:0000313" key="1">
    <source>
        <dbReference type="EMBL" id="MPC70681.1"/>
    </source>
</evidence>
<keyword evidence="2" id="KW-1185">Reference proteome</keyword>
<dbReference type="EMBL" id="VSRR010031533">
    <property type="protein sequence ID" value="MPC70681.1"/>
    <property type="molecule type" value="Genomic_DNA"/>
</dbReference>
<evidence type="ECO:0000313" key="2">
    <source>
        <dbReference type="Proteomes" id="UP000324222"/>
    </source>
</evidence>
<dbReference type="AlphaFoldDB" id="A0A5B7HD57"/>
<sequence length="72" mass="7919">MGIYNSKLNEQKQPTIMSLFKMQQLVAEVIKNVTEDEGPIDLEALDTELSEEPPFVGFDAETDGIGCSGENI</sequence>
<organism evidence="1 2">
    <name type="scientific">Portunus trituberculatus</name>
    <name type="common">Swimming crab</name>
    <name type="synonym">Neptunus trituberculatus</name>
    <dbReference type="NCBI Taxonomy" id="210409"/>
    <lineage>
        <taxon>Eukaryota</taxon>
        <taxon>Metazoa</taxon>
        <taxon>Ecdysozoa</taxon>
        <taxon>Arthropoda</taxon>
        <taxon>Crustacea</taxon>
        <taxon>Multicrustacea</taxon>
        <taxon>Malacostraca</taxon>
        <taxon>Eumalacostraca</taxon>
        <taxon>Eucarida</taxon>
        <taxon>Decapoda</taxon>
        <taxon>Pleocyemata</taxon>
        <taxon>Brachyura</taxon>
        <taxon>Eubrachyura</taxon>
        <taxon>Portunoidea</taxon>
        <taxon>Portunidae</taxon>
        <taxon>Portuninae</taxon>
        <taxon>Portunus</taxon>
    </lineage>
</organism>
<protein>
    <submittedName>
        <fullName evidence="1">Uncharacterized protein</fullName>
    </submittedName>
</protein>
<reference evidence="1 2" key="1">
    <citation type="submission" date="2019-05" db="EMBL/GenBank/DDBJ databases">
        <title>Another draft genome of Portunus trituberculatus and its Hox gene families provides insights of decapod evolution.</title>
        <authorList>
            <person name="Jeong J.-H."/>
            <person name="Song I."/>
            <person name="Kim S."/>
            <person name="Choi T."/>
            <person name="Kim D."/>
            <person name="Ryu S."/>
            <person name="Kim W."/>
        </authorList>
    </citation>
    <scope>NUCLEOTIDE SEQUENCE [LARGE SCALE GENOMIC DNA]</scope>
    <source>
        <tissue evidence="1">Muscle</tissue>
    </source>
</reference>
<dbReference type="Proteomes" id="UP000324222">
    <property type="component" value="Unassembled WGS sequence"/>
</dbReference>
<gene>
    <name evidence="1" type="ORF">E2C01_064936</name>
</gene>